<feature type="compositionally biased region" description="Pro residues" evidence="1">
    <location>
        <begin position="142"/>
        <end position="156"/>
    </location>
</feature>
<evidence type="ECO:0000313" key="3">
    <source>
        <dbReference type="Proteomes" id="UP000486351"/>
    </source>
</evidence>
<reference evidence="2 3" key="1">
    <citation type="submission" date="2018-09" db="EMBL/GenBank/DDBJ databases">
        <title>Genomic investigation of the strawberry pathogen Phytophthora fragariae indicates pathogenicity is determined by transcriptional variation in three key races.</title>
        <authorList>
            <person name="Adams T.M."/>
            <person name="Armitage A.D."/>
            <person name="Sobczyk M.K."/>
            <person name="Bates H.J."/>
            <person name="Dunwell J.M."/>
            <person name="Nellist C.F."/>
            <person name="Harrison R.J."/>
        </authorList>
    </citation>
    <scope>NUCLEOTIDE SEQUENCE [LARGE SCALE GENOMIC DNA]</scope>
    <source>
        <strain evidence="2 3">NOV-77</strain>
    </source>
</reference>
<organism evidence="2 3">
    <name type="scientific">Phytophthora fragariae</name>
    <dbReference type="NCBI Taxonomy" id="53985"/>
    <lineage>
        <taxon>Eukaryota</taxon>
        <taxon>Sar</taxon>
        <taxon>Stramenopiles</taxon>
        <taxon>Oomycota</taxon>
        <taxon>Peronosporomycetes</taxon>
        <taxon>Peronosporales</taxon>
        <taxon>Peronosporaceae</taxon>
        <taxon>Phytophthora</taxon>
    </lineage>
</organism>
<evidence type="ECO:0000256" key="1">
    <source>
        <dbReference type="SAM" id="MobiDB-lite"/>
    </source>
</evidence>
<dbReference type="PANTHER" id="PTHR46361">
    <property type="entry name" value="ELECTRON CARRIER/ PROTEIN DISULFIDE OXIDOREDUCTASE"/>
    <property type="match status" value="1"/>
</dbReference>
<dbReference type="PANTHER" id="PTHR46361:SF3">
    <property type="entry name" value="ELECTRON CARRIER_ PROTEIN DISULFIDE OXIDOREDUCTASE"/>
    <property type="match status" value="1"/>
</dbReference>
<feature type="compositionally biased region" description="Low complexity" evidence="1">
    <location>
        <begin position="157"/>
        <end position="179"/>
    </location>
</feature>
<evidence type="ECO:0000313" key="2">
    <source>
        <dbReference type="EMBL" id="KAE9347601.1"/>
    </source>
</evidence>
<dbReference type="AlphaFoldDB" id="A0A6G0S3B9"/>
<evidence type="ECO:0008006" key="4">
    <source>
        <dbReference type="Google" id="ProtNLM"/>
    </source>
</evidence>
<feature type="region of interest" description="Disordered" evidence="1">
    <location>
        <begin position="140"/>
        <end position="190"/>
    </location>
</feature>
<sequence>MVSEEVNGGVRVGVELYAVENKIGEDGAVSLWFCVEIHLVLEIITLFVETSEERDRLVASLQPHTIDDCDLNVQSLVATGARTDAVSASPLFSPMTLNSQSQPVCLNQRSSRFVEATSSKALTTFTIVREGLEAGLKVFARSPPPRASPASCPPPRASGSGRCPRQSSPGSSPAAARRSPPAPPAAGGCIARYPTRESAARLRINGGTILGFLDKVEQLNGVDLDKVASEMSSKERFALGLNLYHTLFIHAVLVFGHPQSHEQWKSLSEAA</sequence>
<comment type="caution">
    <text evidence="2">The sequence shown here is derived from an EMBL/GenBank/DDBJ whole genome shotgun (WGS) entry which is preliminary data.</text>
</comment>
<name>A0A6G0S3B9_9STRA</name>
<protein>
    <recommendedName>
        <fullName evidence="4">DUF547 domain-containing protein</fullName>
    </recommendedName>
</protein>
<dbReference type="EMBL" id="QXFY01000333">
    <property type="protein sequence ID" value="KAE9347601.1"/>
    <property type="molecule type" value="Genomic_DNA"/>
</dbReference>
<proteinExistence type="predicted"/>
<accession>A0A6G0S3B9</accession>
<gene>
    <name evidence="2" type="ORF">PF008_g7737</name>
</gene>
<dbReference type="Proteomes" id="UP000486351">
    <property type="component" value="Unassembled WGS sequence"/>
</dbReference>